<name>D1A6P1_THECD</name>
<reference evidence="2 3" key="1">
    <citation type="journal article" date="2011" name="Stand. Genomic Sci.">
        <title>Complete genome sequence of Thermomonospora curvata type strain (B9).</title>
        <authorList>
            <person name="Chertkov O."/>
            <person name="Sikorski J."/>
            <person name="Nolan M."/>
            <person name="Lapidus A."/>
            <person name="Lucas S."/>
            <person name="Del Rio T.G."/>
            <person name="Tice H."/>
            <person name="Cheng J.F."/>
            <person name="Goodwin L."/>
            <person name="Pitluck S."/>
            <person name="Liolios K."/>
            <person name="Ivanova N."/>
            <person name="Mavromatis K."/>
            <person name="Mikhailova N."/>
            <person name="Ovchinnikova G."/>
            <person name="Pati A."/>
            <person name="Chen A."/>
            <person name="Palaniappan K."/>
            <person name="Djao O.D."/>
            <person name="Land M."/>
            <person name="Hauser L."/>
            <person name="Chang Y.J."/>
            <person name="Jeffries C.D."/>
            <person name="Brettin T."/>
            <person name="Han C."/>
            <person name="Detter J.C."/>
            <person name="Rohde M."/>
            <person name="Goker M."/>
            <person name="Woyke T."/>
            <person name="Bristow J."/>
            <person name="Eisen J.A."/>
            <person name="Markowitz V."/>
            <person name="Hugenholtz P."/>
            <person name="Klenk H.P."/>
            <person name="Kyrpides N.C."/>
        </authorList>
    </citation>
    <scope>NUCLEOTIDE SEQUENCE [LARGE SCALE GENOMIC DNA]</scope>
    <source>
        <strain evidence="3">ATCC 19995 / DSM 43183 / JCM 3096 / KCTC 9072 / NBRC 15933 / NCIMB 10081 / Henssen B9</strain>
    </source>
</reference>
<accession>D1A6P1</accession>
<dbReference type="RefSeq" id="WP_012851300.1">
    <property type="nucleotide sequence ID" value="NC_013510.1"/>
</dbReference>
<protein>
    <submittedName>
        <fullName evidence="2">Uncharacterized protein</fullName>
    </submittedName>
</protein>
<dbReference type="OrthoDB" id="9842822at2"/>
<dbReference type="AlphaFoldDB" id="D1A6P1"/>
<dbReference type="KEGG" id="tcu:Tcur_0930"/>
<sequence length="186" mass="19221">MPRHLKIVPDSSSSPGGAAAGDRSAEPGDEAFVCRVLARARPGDEQITVERLERADGAPIIYLNAADVVAFIYIGQAAGDSPQAGGGTGAGPVVIDVHRRTDAAQRRLRFLLDNAPARLLALDPAQFRVAASAGSPPDHLELICLRCQGRVPAEPADLLHVLVEAATGHSCPIAPDPAQGNGGEAC</sequence>
<evidence type="ECO:0000313" key="2">
    <source>
        <dbReference type="EMBL" id="ACY96516.1"/>
    </source>
</evidence>
<gene>
    <name evidence="2" type="ordered locus">Tcur_0930</name>
</gene>
<proteinExistence type="predicted"/>
<dbReference type="HOGENOM" id="CLU_1453756_0_0_11"/>
<evidence type="ECO:0000256" key="1">
    <source>
        <dbReference type="SAM" id="MobiDB-lite"/>
    </source>
</evidence>
<dbReference type="Proteomes" id="UP000001918">
    <property type="component" value="Chromosome"/>
</dbReference>
<keyword evidence="3" id="KW-1185">Reference proteome</keyword>
<dbReference type="STRING" id="471852.Tcur_0930"/>
<evidence type="ECO:0000313" key="3">
    <source>
        <dbReference type="Proteomes" id="UP000001918"/>
    </source>
</evidence>
<dbReference type="EMBL" id="CP001738">
    <property type="protein sequence ID" value="ACY96516.1"/>
    <property type="molecule type" value="Genomic_DNA"/>
</dbReference>
<organism evidence="2 3">
    <name type="scientific">Thermomonospora curvata (strain ATCC 19995 / DSM 43183 / JCM 3096 / KCTC 9072 / NBRC 15933 / NCIMB 10081 / Henssen B9)</name>
    <dbReference type="NCBI Taxonomy" id="471852"/>
    <lineage>
        <taxon>Bacteria</taxon>
        <taxon>Bacillati</taxon>
        <taxon>Actinomycetota</taxon>
        <taxon>Actinomycetes</taxon>
        <taxon>Streptosporangiales</taxon>
        <taxon>Thermomonosporaceae</taxon>
        <taxon>Thermomonospora</taxon>
    </lineage>
</organism>
<feature type="compositionally biased region" description="Low complexity" evidence="1">
    <location>
        <begin position="9"/>
        <end position="22"/>
    </location>
</feature>
<feature type="region of interest" description="Disordered" evidence="1">
    <location>
        <begin position="1"/>
        <end position="26"/>
    </location>
</feature>